<proteinExistence type="predicted"/>
<organism evidence="2 3">
    <name type="scientific">Haematococcus lacustris</name>
    <name type="common">Green alga</name>
    <name type="synonym">Haematococcus pluvialis</name>
    <dbReference type="NCBI Taxonomy" id="44745"/>
    <lineage>
        <taxon>Eukaryota</taxon>
        <taxon>Viridiplantae</taxon>
        <taxon>Chlorophyta</taxon>
        <taxon>core chlorophytes</taxon>
        <taxon>Chlorophyceae</taxon>
        <taxon>CS clade</taxon>
        <taxon>Chlamydomonadales</taxon>
        <taxon>Haematococcaceae</taxon>
        <taxon>Haematococcus</taxon>
    </lineage>
</organism>
<comment type="caution">
    <text evidence="2">The sequence shown here is derived from an EMBL/GenBank/DDBJ whole genome shotgun (WGS) entry which is preliminary data.</text>
</comment>
<accession>A0A6A0ALC4</accession>
<evidence type="ECO:0000313" key="3">
    <source>
        <dbReference type="Proteomes" id="UP000485058"/>
    </source>
</evidence>
<sequence length="42" mass="4418">RLIATQPTGVPGDGMGGAVPLPAQPRRVPGPYLSPRVPNWLK</sequence>
<keyword evidence="3" id="KW-1185">Reference proteome</keyword>
<dbReference type="AlphaFoldDB" id="A0A6A0ALC4"/>
<dbReference type="EMBL" id="BLLF01009180">
    <property type="protein sequence ID" value="GFH33646.1"/>
    <property type="molecule type" value="Genomic_DNA"/>
</dbReference>
<protein>
    <submittedName>
        <fullName evidence="2">Uncharacterized protein</fullName>
    </submittedName>
</protein>
<gene>
    <name evidence="2" type="ORF">HaLaN_33045</name>
</gene>
<feature type="non-terminal residue" evidence="2">
    <location>
        <position position="42"/>
    </location>
</feature>
<reference evidence="2 3" key="1">
    <citation type="submission" date="2020-02" db="EMBL/GenBank/DDBJ databases">
        <title>Draft genome sequence of Haematococcus lacustris strain NIES-144.</title>
        <authorList>
            <person name="Morimoto D."/>
            <person name="Nakagawa S."/>
            <person name="Yoshida T."/>
            <person name="Sawayama S."/>
        </authorList>
    </citation>
    <scope>NUCLEOTIDE SEQUENCE [LARGE SCALE GENOMIC DNA]</scope>
    <source>
        <strain evidence="2 3">NIES-144</strain>
    </source>
</reference>
<evidence type="ECO:0000313" key="2">
    <source>
        <dbReference type="EMBL" id="GFH33646.1"/>
    </source>
</evidence>
<evidence type="ECO:0000256" key="1">
    <source>
        <dbReference type="SAM" id="MobiDB-lite"/>
    </source>
</evidence>
<feature type="region of interest" description="Disordered" evidence="1">
    <location>
        <begin position="1"/>
        <end position="42"/>
    </location>
</feature>
<feature type="non-terminal residue" evidence="2">
    <location>
        <position position="1"/>
    </location>
</feature>
<name>A0A6A0ALC4_HAELA</name>
<dbReference type="Proteomes" id="UP000485058">
    <property type="component" value="Unassembled WGS sequence"/>
</dbReference>